<dbReference type="GO" id="GO:0003677">
    <property type="term" value="F:DNA binding"/>
    <property type="evidence" value="ECO:0007669"/>
    <property type="project" value="TreeGrafter"/>
</dbReference>
<keyword evidence="3 5" id="KW-0808">Transferase</keyword>
<evidence type="ECO:0000256" key="4">
    <source>
        <dbReference type="ARBA" id="ARBA00022691"/>
    </source>
</evidence>
<dbReference type="OrthoDB" id="414133at2759"/>
<keyword evidence="8" id="KW-1185">Reference proteome</keyword>
<comment type="similarity">
    <text evidence="5">Belongs to the class I-like SAM-binding methyltransferase superfamily. C5-methyltransferase family.</text>
</comment>
<feature type="region of interest" description="Disordered" evidence="6">
    <location>
        <begin position="44"/>
        <end position="78"/>
    </location>
</feature>
<dbReference type="Proteomes" id="UP000800092">
    <property type="component" value="Unassembled WGS sequence"/>
</dbReference>
<dbReference type="Gene3D" id="3.40.50.150">
    <property type="entry name" value="Vaccinia Virus protein VP39"/>
    <property type="match status" value="1"/>
</dbReference>
<dbReference type="Pfam" id="PF00145">
    <property type="entry name" value="DNA_methylase"/>
    <property type="match status" value="2"/>
</dbReference>
<dbReference type="PANTHER" id="PTHR10629:SF52">
    <property type="entry name" value="DNA (CYTOSINE-5)-METHYLTRANSFERASE 1"/>
    <property type="match status" value="1"/>
</dbReference>
<evidence type="ECO:0000313" key="8">
    <source>
        <dbReference type="Proteomes" id="UP000800092"/>
    </source>
</evidence>
<evidence type="ECO:0000256" key="1">
    <source>
        <dbReference type="ARBA" id="ARBA00011975"/>
    </source>
</evidence>
<feature type="active site" evidence="5">
    <location>
        <position position="441"/>
    </location>
</feature>
<evidence type="ECO:0000256" key="6">
    <source>
        <dbReference type="SAM" id="MobiDB-lite"/>
    </source>
</evidence>
<evidence type="ECO:0000256" key="5">
    <source>
        <dbReference type="PROSITE-ProRule" id="PRU01016"/>
    </source>
</evidence>
<name>A0A6A6HI77_VIRVR</name>
<feature type="compositionally biased region" description="Low complexity" evidence="6">
    <location>
        <begin position="63"/>
        <end position="76"/>
    </location>
</feature>
<reference evidence="7" key="1">
    <citation type="journal article" date="2020" name="Stud. Mycol.">
        <title>101 Dothideomycetes genomes: a test case for predicting lifestyles and emergence of pathogens.</title>
        <authorList>
            <person name="Haridas S."/>
            <person name="Albert R."/>
            <person name="Binder M."/>
            <person name="Bloem J."/>
            <person name="Labutti K."/>
            <person name="Salamov A."/>
            <person name="Andreopoulos B."/>
            <person name="Baker S."/>
            <person name="Barry K."/>
            <person name="Bills G."/>
            <person name="Bluhm B."/>
            <person name="Cannon C."/>
            <person name="Castanera R."/>
            <person name="Culley D."/>
            <person name="Daum C."/>
            <person name="Ezra D."/>
            <person name="Gonzalez J."/>
            <person name="Henrissat B."/>
            <person name="Kuo A."/>
            <person name="Liang C."/>
            <person name="Lipzen A."/>
            <person name="Lutzoni F."/>
            <person name="Magnuson J."/>
            <person name="Mondo S."/>
            <person name="Nolan M."/>
            <person name="Ohm R."/>
            <person name="Pangilinan J."/>
            <person name="Park H.-J."/>
            <person name="Ramirez L."/>
            <person name="Alfaro M."/>
            <person name="Sun H."/>
            <person name="Tritt A."/>
            <person name="Yoshinaga Y."/>
            <person name="Zwiers L.-H."/>
            <person name="Turgeon B."/>
            <person name="Goodwin S."/>
            <person name="Spatafora J."/>
            <person name="Crous P."/>
            <person name="Grigoriev I."/>
        </authorList>
    </citation>
    <scope>NUCLEOTIDE SEQUENCE</scope>
    <source>
        <strain evidence="7">Tuck. ex Michener</strain>
    </source>
</reference>
<dbReference type="InterPro" id="IPR001525">
    <property type="entry name" value="C5_MeTfrase"/>
</dbReference>
<dbReference type="InterPro" id="IPR050390">
    <property type="entry name" value="C5-Methyltransferase"/>
</dbReference>
<dbReference type="GO" id="GO:0005634">
    <property type="term" value="C:nucleus"/>
    <property type="evidence" value="ECO:0007669"/>
    <property type="project" value="TreeGrafter"/>
</dbReference>
<dbReference type="SUPFAM" id="SSF53335">
    <property type="entry name" value="S-adenosyl-L-methionine-dependent methyltransferases"/>
    <property type="match status" value="1"/>
</dbReference>
<evidence type="ECO:0000256" key="3">
    <source>
        <dbReference type="ARBA" id="ARBA00022679"/>
    </source>
</evidence>
<dbReference type="Gene3D" id="3.90.120.10">
    <property type="entry name" value="DNA Methylase, subunit A, domain 2"/>
    <property type="match status" value="1"/>
</dbReference>
<feature type="region of interest" description="Disordered" evidence="6">
    <location>
        <begin position="303"/>
        <end position="323"/>
    </location>
</feature>
<proteinExistence type="inferred from homology"/>
<dbReference type="GO" id="GO:0032259">
    <property type="term" value="P:methylation"/>
    <property type="evidence" value="ECO:0007669"/>
    <property type="project" value="UniProtKB-KW"/>
</dbReference>
<sequence>MIILDDDDPMPSDADISSVCEDSSVCEEDDHALALGIDASLQATTGTTHARQKPIRSKMAVLRSSSGARSSRRTSSPVREILPSCTSFLGERIVPGDTVELQYSDRLSTNPSKLPSGDFLRVYEVLQEPSSEGTILLKGILFRRTKYMQGTFVRKTNEVCMLLDSSPATEQGELEQSMVLRPLDTVIKKRELCLTNEDFPSHSFRLRQQARGANRYNISYNYNLVCRWAYIGQDLCFSSPHWLSERVLIRLSQDICRIIRQSEDVFLTLGDLRKANQRRRASLSTGRGDQDIIKQYVDQSARLAGNPKHSSKAGSTPGDAINVDEEPELSVIRETMNSNIQPSESGSPFSNNVSSTTGQRSSESKRYTVCDAFCGGGGVSQSTRMAGLDVVLAVDQDPHCAVTYMKNHPTVDICIESIDHFIHRFHGKWPRIDILHISPPCQFFSPAKTWASNEDDANRAALFSVHHLIEAIRPRVVTIEQTFGITTSPKHKAYYHALLGMFTSNGYNVRARNIRFADYGSYQSRRRLIMIGTRAGEPLIDFPPPTHNQHGGNGLPSWLTKRDFLAKIGNLPRGPLHWPENMRLRDGLPEDLDDQFGTVTTSNSVPHPDGHRALTTLEFAILQSFPANYDWSDDQVPNSVVRKQIGNAVPPANFSHFLRHIRQNLEKLDAEMVPGEVES</sequence>
<evidence type="ECO:0000313" key="7">
    <source>
        <dbReference type="EMBL" id="KAF2237737.1"/>
    </source>
</evidence>
<dbReference type="GO" id="GO:0003886">
    <property type="term" value="F:DNA (cytosine-5-)-methyltransferase activity"/>
    <property type="evidence" value="ECO:0007669"/>
    <property type="project" value="UniProtKB-EC"/>
</dbReference>
<gene>
    <name evidence="7" type="ORF">EV356DRAFT_509586</name>
</gene>
<feature type="region of interest" description="Disordered" evidence="6">
    <location>
        <begin position="338"/>
        <end position="361"/>
    </location>
</feature>
<dbReference type="InterPro" id="IPR029063">
    <property type="entry name" value="SAM-dependent_MTases_sf"/>
</dbReference>
<organism evidence="7 8">
    <name type="scientific">Viridothelium virens</name>
    <name type="common">Speckled blister lichen</name>
    <name type="synonym">Trypethelium virens</name>
    <dbReference type="NCBI Taxonomy" id="1048519"/>
    <lineage>
        <taxon>Eukaryota</taxon>
        <taxon>Fungi</taxon>
        <taxon>Dikarya</taxon>
        <taxon>Ascomycota</taxon>
        <taxon>Pezizomycotina</taxon>
        <taxon>Dothideomycetes</taxon>
        <taxon>Dothideomycetes incertae sedis</taxon>
        <taxon>Trypetheliales</taxon>
        <taxon>Trypetheliaceae</taxon>
        <taxon>Viridothelium</taxon>
    </lineage>
</organism>
<keyword evidence="4 5" id="KW-0949">S-adenosyl-L-methionine</keyword>
<keyword evidence="2 5" id="KW-0489">Methyltransferase</keyword>
<accession>A0A6A6HI77</accession>
<dbReference type="EMBL" id="ML991778">
    <property type="protein sequence ID" value="KAF2237737.1"/>
    <property type="molecule type" value="Genomic_DNA"/>
</dbReference>
<protein>
    <recommendedName>
        <fullName evidence="1">DNA (cytosine-5-)-methyltransferase</fullName>
        <ecNumber evidence="1">2.1.1.37</ecNumber>
    </recommendedName>
</protein>
<dbReference type="PROSITE" id="PS51679">
    <property type="entry name" value="SAM_MT_C5"/>
    <property type="match status" value="1"/>
</dbReference>
<evidence type="ECO:0000256" key="2">
    <source>
        <dbReference type="ARBA" id="ARBA00022603"/>
    </source>
</evidence>
<dbReference type="EC" id="2.1.1.37" evidence="1"/>
<dbReference type="PANTHER" id="PTHR10629">
    <property type="entry name" value="CYTOSINE-SPECIFIC METHYLTRANSFERASE"/>
    <property type="match status" value="1"/>
</dbReference>
<dbReference type="GO" id="GO:0044027">
    <property type="term" value="P:negative regulation of gene expression via chromosomal CpG island methylation"/>
    <property type="evidence" value="ECO:0007669"/>
    <property type="project" value="TreeGrafter"/>
</dbReference>
<dbReference type="AlphaFoldDB" id="A0A6A6HI77"/>